<proteinExistence type="predicted"/>
<evidence type="ECO:0000313" key="2">
    <source>
        <dbReference type="EMBL" id="CAB4188550.1"/>
    </source>
</evidence>
<protein>
    <submittedName>
        <fullName evidence="2">Uncharacterized protein</fullName>
    </submittedName>
</protein>
<accession>A0A6J5QVG3</accession>
<organism evidence="2">
    <name type="scientific">uncultured Caudovirales phage</name>
    <dbReference type="NCBI Taxonomy" id="2100421"/>
    <lineage>
        <taxon>Viruses</taxon>
        <taxon>Duplodnaviria</taxon>
        <taxon>Heunggongvirae</taxon>
        <taxon>Uroviricota</taxon>
        <taxon>Caudoviricetes</taxon>
        <taxon>Peduoviridae</taxon>
        <taxon>Maltschvirus</taxon>
        <taxon>Maltschvirus maltsch</taxon>
    </lineage>
</organism>
<name>A0A6J5QVG3_9CAUD</name>
<dbReference type="EMBL" id="LR797128">
    <property type="protein sequence ID" value="CAB4188550.1"/>
    <property type="molecule type" value="Genomic_DNA"/>
</dbReference>
<reference evidence="2" key="1">
    <citation type="submission" date="2020-05" db="EMBL/GenBank/DDBJ databases">
        <authorList>
            <person name="Chiriac C."/>
            <person name="Salcher M."/>
            <person name="Ghai R."/>
            <person name="Kavagutti S V."/>
        </authorList>
    </citation>
    <scope>NUCLEOTIDE SEQUENCE</scope>
</reference>
<keyword evidence="1" id="KW-0472">Membrane</keyword>
<sequence length="51" mass="5929">MDTFDLLVKAWPILFALVTLIIVLSKLDLRVAVLEEKIKTLFELWNKKGDK</sequence>
<keyword evidence="1" id="KW-1133">Transmembrane helix</keyword>
<keyword evidence="1" id="KW-0812">Transmembrane</keyword>
<gene>
    <name evidence="2" type="ORF">UFOVP1174_45</name>
</gene>
<evidence type="ECO:0000256" key="1">
    <source>
        <dbReference type="SAM" id="Phobius"/>
    </source>
</evidence>
<feature type="transmembrane region" description="Helical" evidence="1">
    <location>
        <begin position="6"/>
        <end position="24"/>
    </location>
</feature>